<dbReference type="PANTHER" id="PTHR34145">
    <property type="entry name" value="OS02G0105600 PROTEIN"/>
    <property type="match status" value="1"/>
</dbReference>
<dbReference type="AlphaFoldDB" id="A0A2G9HDN7"/>
<evidence type="ECO:0000313" key="3">
    <source>
        <dbReference type="EMBL" id="PIN15608.1"/>
    </source>
</evidence>
<evidence type="ECO:0008006" key="5">
    <source>
        <dbReference type="Google" id="ProtNLM"/>
    </source>
</evidence>
<keyword evidence="4" id="KW-1185">Reference proteome</keyword>
<dbReference type="InterPro" id="IPR036047">
    <property type="entry name" value="F-box-like_dom_sf"/>
</dbReference>
<gene>
    <name evidence="3" type="ORF">CDL12_11752</name>
</gene>
<proteinExistence type="predicted"/>
<dbReference type="SUPFAM" id="SSF81383">
    <property type="entry name" value="F-box domain"/>
    <property type="match status" value="1"/>
</dbReference>
<feature type="domain" description="F-box" evidence="1">
    <location>
        <begin position="28"/>
        <end position="63"/>
    </location>
</feature>
<dbReference type="InterPro" id="IPR055357">
    <property type="entry name" value="LRR_At1g61320_AtMIF1"/>
</dbReference>
<evidence type="ECO:0000313" key="4">
    <source>
        <dbReference type="Proteomes" id="UP000231279"/>
    </source>
</evidence>
<comment type="caution">
    <text evidence="3">The sequence shown here is derived from an EMBL/GenBank/DDBJ whole genome shotgun (WGS) entry which is preliminary data.</text>
</comment>
<sequence>MQPDSQTIFSDRADMNYHNKRICLWDRICELADEILVFILSLLKLKEAARTSILSSRWRYLWTFFIGKMLFYEDEWRISWPQLVTQINQAMTLHRGVSIKGFTIAFNNVNSVEDIDHWIEFVAKKRATKFELILGSQKISYSPNTFTRIRLHPPSINWNFESLKVVWLLKVNLTGGAAGNAAMNNLLLNSPNLEHLYLRYLEGLLKLLVPSSCFRLKELSLVRCHGLRKLEIFARSVEVFHCIGLDREKQQRPFDHVKQFGLPKLDHLHLIIAPPEDSDEMLSWMYLVEAAPALHTLEIVFPWKHGFIRGLTIFSIHGCS</sequence>
<accession>A0A2G9HDN7</accession>
<name>A0A2G9HDN7_9LAMI</name>
<dbReference type="InterPro" id="IPR001810">
    <property type="entry name" value="F-box_dom"/>
</dbReference>
<dbReference type="Proteomes" id="UP000231279">
    <property type="component" value="Unassembled WGS sequence"/>
</dbReference>
<evidence type="ECO:0000259" key="1">
    <source>
        <dbReference type="Pfam" id="PF00646"/>
    </source>
</evidence>
<dbReference type="Pfam" id="PF00646">
    <property type="entry name" value="F-box"/>
    <property type="match status" value="1"/>
</dbReference>
<dbReference type="CDD" id="cd22160">
    <property type="entry name" value="F-box_AtFBL13-like"/>
    <property type="match status" value="1"/>
</dbReference>
<dbReference type="OrthoDB" id="613853at2759"/>
<protein>
    <recommendedName>
        <fullName evidence="5">F-box domain-containing protein</fullName>
    </recommendedName>
</protein>
<dbReference type="PANTHER" id="PTHR34145:SF68">
    <property type="entry name" value="FBD DOMAIN-CONTAINING PROTEIN"/>
    <property type="match status" value="1"/>
</dbReference>
<dbReference type="Pfam" id="PF23622">
    <property type="entry name" value="LRR_At1g61320_AtMIF1"/>
    <property type="match status" value="1"/>
</dbReference>
<dbReference type="STRING" id="429701.A0A2G9HDN7"/>
<dbReference type="EMBL" id="NKXS01002044">
    <property type="protein sequence ID" value="PIN15608.1"/>
    <property type="molecule type" value="Genomic_DNA"/>
</dbReference>
<dbReference type="InterPro" id="IPR032675">
    <property type="entry name" value="LRR_dom_sf"/>
</dbReference>
<dbReference type="InterPro" id="IPR053781">
    <property type="entry name" value="F-box_AtFBL13-like"/>
</dbReference>
<dbReference type="InterPro" id="IPR053772">
    <property type="entry name" value="At1g61320/At1g61330-like"/>
</dbReference>
<dbReference type="Gene3D" id="3.80.10.10">
    <property type="entry name" value="Ribonuclease Inhibitor"/>
    <property type="match status" value="1"/>
</dbReference>
<organism evidence="3 4">
    <name type="scientific">Handroanthus impetiginosus</name>
    <dbReference type="NCBI Taxonomy" id="429701"/>
    <lineage>
        <taxon>Eukaryota</taxon>
        <taxon>Viridiplantae</taxon>
        <taxon>Streptophyta</taxon>
        <taxon>Embryophyta</taxon>
        <taxon>Tracheophyta</taxon>
        <taxon>Spermatophyta</taxon>
        <taxon>Magnoliopsida</taxon>
        <taxon>eudicotyledons</taxon>
        <taxon>Gunneridae</taxon>
        <taxon>Pentapetalae</taxon>
        <taxon>asterids</taxon>
        <taxon>lamiids</taxon>
        <taxon>Lamiales</taxon>
        <taxon>Bignoniaceae</taxon>
        <taxon>Crescentiina</taxon>
        <taxon>Tabebuia alliance</taxon>
        <taxon>Handroanthus</taxon>
    </lineage>
</organism>
<feature type="domain" description="At1g61320/AtMIF1 LRR" evidence="2">
    <location>
        <begin position="91"/>
        <end position="244"/>
    </location>
</feature>
<reference evidence="4" key="1">
    <citation type="journal article" date="2018" name="Gigascience">
        <title>Genome assembly of the Pink Ipe (Handroanthus impetiginosus, Bignoniaceae), a highly valued, ecologically keystone Neotropical timber forest tree.</title>
        <authorList>
            <person name="Silva-Junior O.B."/>
            <person name="Grattapaglia D."/>
            <person name="Novaes E."/>
            <person name="Collevatti R.G."/>
        </authorList>
    </citation>
    <scope>NUCLEOTIDE SEQUENCE [LARGE SCALE GENOMIC DNA]</scope>
    <source>
        <strain evidence="4">cv. UFG-1</strain>
    </source>
</reference>
<evidence type="ECO:0000259" key="2">
    <source>
        <dbReference type="Pfam" id="PF23622"/>
    </source>
</evidence>